<feature type="transmembrane region" description="Helical" evidence="1">
    <location>
        <begin position="29"/>
        <end position="49"/>
    </location>
</feature>
<dbReference type="SUPFAM" id="SSF49503">
    <property type="entry name" value="Cupredoxins"/>
    <property type="match status" value="2"/>
</dbReference>
<sequence length="286" mass="30627">GAFALGTAPGLLGIGGLTSAIKGIFARRFFKFAGIVVVSLAIFNISNGLNLTGLTAKFSSSSAKNESKASPKSDPNVVEANGKQIVRMTQKSNGYSPNTFTIKQGVPVKWVINSTDPNSCAASLYAKELNVRSYLKYGENVFEFTPTEVGRINFSCSMGMYRGYFEVVENNATLSPSPTVSAATTASATPPPTDPNAQVIKATYSQKGDIQPKRFAVKANQPVRFEILAEDDGRGCMGSITIPDLIEEYDILEKGRTTVFDFTPTKPGNYLITCSMGSPRGTITVQ</sequence>
<name>A0A554LH26_9BACT</name>
<evidence type="ECO:0000256" key="1">
    <source>
        <dbReference type="SAM" id="Phobius"/>
    </source>
</evidence>
<evidence type="ECO:0000259" key="2">
    <source>
        <dbReference type="Pfam" id="PF13473"/>
    </source>
</evidence>
<keyword evidence="1" id="KW-0812">Transmembrane</keyword>
<dbReference type="InterPro" id="IPR028096">
    <property type="entry name" value="EfeO_Cupredoxin"/>
</dbReference>
<dbReference type="Gene3D" id="2.60.40.420">
    <property type="entry name" value="Cupredoxins - blue copper proteins"/>
    <property type="match status" value="2"/>
</dbReference>
<feature type="non-terminal residue" evidence="3">
    <location>
        <position position="1"/>
    </location>
</feature>
<organism evidence="3 4">
    <name type="scientific">Candidatus Berkelbacteria bacterium Licking1014_96</name>
    <dbReference type="NCBI Taxonomy" id="2017149"/>
    <lineage>
        <taxon>Bacteria</taxon>
        <taxon>Candidatus Berkelbacteria</taxon>
    </lineage>
</organism>
<dbReference type="EMBL" id="VMGH01000011">
    <property type="protein sequence ID" value="TSC92168.1"/>
    <property type="molecule type" value="Genomic_DNA"/>
</dbReference>
<keyword evidence="1" id="KW-0472">Membrane</keyword>
<dbReference type="Proteomes" id="UP000318296">
    <property type="component" value="Unassembled WGS sequence"/>
</dbReference>
<dbReference type="Pfam" id="PF13473">
    <property type="entry name" value="Cupredoxin_1"/>
    <property type="match status" value="2"/>
</dbReference>
<proteinExistence type="predicted"/>
<feature type="domain" description="EfeO-type cupredoxin-like" evidence="2">
    <location>
        <begin position="187"/>
        <end position="285"/>
    </location>
</feature>
<comment type="caution">
    <text evidence="3">The sequence shown here is derived from an EMBL/GenBank/DDBJ whole genome shotgun (WGS) entry which is preliminary data.</text>
</comment>
<accession>A0A554LH26</accession>
<protein>
    <submittedName>
        <fullName evidence="3">Heavy metal transport/detoxification protein</fullName>
    </submittedName>
</protein>
<gene>
    <name evidence="3" type="ORF">CEN92_81</name>
</gene>
<keyword evidence="1" id="KW-1133">Transmembrane helix</keyword>
<reference evidence="3 4" key="1">
    <citation type="submission" date="2017-07" db="EMBL/GenBank/DDBJ databases">
        <title>Mechanisms for carbon and nitrogen cycling indicate functional differentiation within the Candidate Phyla Radiation.</title>
        <authorList>
            <person name="Danczak R.E."/>
            <person name="Johnston M.D."/>
            <person name="Kenah C."/>
            <person name="Slattery M."/>
            <person name="Wrighton K.C."/>
            <person name="Wilkins M.J."/>
        </authorList>
    </citation>
    <scope>NUCLEOTIDE SEQUENCE [LARGE SCALE GENOMIC DNA]</scope>
    <source>
        <strain evidence="3">Licking1014_96</strain>
    </source>
</reference>
<dbReference type="AlphaFoldDB" id="A0A554LH26"/>
<evidence type="ECO:0000313" key="3">
    <source>
        <dbReference type="EMBL" id="TSC92168.1"/>
    </source>
</evidence>
<feature type="domain" description="EfeO-type cupredoxin-like" evidence="2">
    <location>
        <begin position="80"/>
        <end position="163"/>
    </location>
</feature>
<evidence type="ECO:0000313" key="4">
    <source>
        <dbReference type="Proteomes" id="UP000318296"/>
    </source>
</evidence>
<dbReference type="InterPro" id="IPR008972">
    <property type="entry name" value="Cupredoxin"/>
</dbReference>